<feature type="compositionally biased region" description="Low complexity" evidence="1">
    <location>
        <begin position="194"/>
        <end position="219"/>
    </location>
</feature>
<dbReference type="OrthoDB" id="464555at2"/>
<organism evidence="3 4">
    <name type="scientific">[Phormidium ambiguum] IAM M-71</name>
    <dbReference type="NCBI Taxonomy" id="454136"/>
    <lineage>
        <taxon>Bacteria</taxon>
        <taxon>Bacillati</taxon>
        <taxon>Cyanobacteriota</taxon>
        <taxon>Cyanophyceae</taxon>
        <taxon>Oscillatoriophycideae</taxon>
        <taxon>Aerosakkonematales</taxon>
        <taxon>Aerosakkonemataceae</taxon>
        <taxon>Floridanema</taxon>
    </lineage>
</organism>
<evidence type="ECO:0000313" key="4">
    <source>
        <dbReference type="Proteomes" id="UP000185860"/>
    </source>
</evidence>
<protein>
    <submittedName>
        <fullName evidence="3">Uncharacterized protein</fullName>
    </submittedName>
</protein>
<feature type="signal peptide" evidence="2">
    <location>
        <begin position="1"/>
        <end position="23"/>
    </location>
</feature>
<proteinExistence type="predicted"/>
<evidence type="ECO:0000256" key="2">
    <source>
        <dbReference type="SAM" id="SignalP"/>
    </source>
</evidence>
<comment type="caution">
    <text evidence="3">The sequence shown here is derived from an EMBL/GenBank/DDBJ whole genome shotgun (WGS) entry which is preliminary data.</text>
</comment>
<accession>A0A1U7I860</accession>
<name>A0A1U7I860_9CYAN</name>
<dbReference type="EMBL" id="MRCE01000038">
    <property type="protein sequence ID" value="OKH32579.1"/>
    <property type="molecule type" value="Genomic_DNA"/>
</dbReference>
<evidence type="ECO:0000256" key="1">
    <source>
        <dbReference type="SAM" id="MobiDB-lite"/>
    </source>
</evidence>
<feature type="region of interest" description="Disordered" evidence="1">
    <location>
        <begin position="189"/>
        <end position="219"/>
    </location>
</feature>
<dbReference type="STRING" id="454136.NIES2119_25940"/>
<reference evidence="3 4" key="1">
    <citation type="submission" date="2016-11" db="EMBL/GenBank/DDBJ databases">
        <title>Draft Genome Sequences of Nine Cyanobacterial Strains from Diverse Habitats.</title>
        <authorList>
            <person name="Zhu T."/>
            <person name="Hou S."/>
            <person name="Lu X."/>
            <person name="Hess W.R."/>
        </authorList>
    </citation>
    <scope>NUCLEOTIDE SEQUENCE [LARGE SCALE GENOMIC DNA]</scope>
    <source>
        <strain evidence="3 4">IAM M-71</strain>
    </source>
</reference>
<feature type="chain" id="PRO_5012075326" evidence="2">
    <location>
        <begin position="24"/>
        <end position="369"/>
    </location>
</feature>
<evidence type="ECO:0000313" key="3">
    <source>
        <dbReference type="EMBL" id="OKH32579.1"/>
    </source>
</evidence>
<dbReference type="RefSeq" id="WP_073596383.1">
    <property type="nucleotide sequence ID" value="NZ_MRCE01000038.1"/>
</dbReference>
<dbReference type="Proteomes" id="UP000185860">
    <property type="component" value="Unassembled WGS sequence"/>
</dbReference>
<dbReference type="AlphaFoldDB" id="A0A1U7I860"/>
<gene>
    <name evidence="3" type="ORF">NIES2119_25940</name>
</gene>
<sequence>MKGKSIVSLLVSLAVLNTGLVTRQLCATATPAPIFRPVISNIQNQLPRNLVLRLPSSLPATITRYENPKLEFRVDKEEVYLVIKWIGCEHNYPPGGRGYMINCLPLIARSIIVSSKSLPDFNSFRQIAKAFGLLRNVQGYYFEEDMGAPGMGWREVQWIQNGTLFQIKSANLSANELIQVARSMATEPPIYDKTTANSRRTTTRSPSSSRRTTNTQSRNAEASLVTAIRNAVGLEKREFFAQIEYFFTKVDLNNDGNKEVIVYTVGTLCGAWECPVYIFTRSGTGYRLIGTIVSQSNEAKIAVLSTRSKGWLDIATLVYDPHQQKRSNWKLNKFNGTTYENTFQNLSSMPGQVVLRPKGSGISLAQPGI</sequence>
<keyword evidence="2" id="KW-0732">Signal</keyword>